<dbReference type="InterPro" id="IPR029058">
    <property type="entry name" value="AB_hydrolase_fold"/>
</dbReference>
<reference evidence="2 3" key="1">
    <citation type="journal article" date="2007" name="Appl. Environ. Microbiol.">
        <title>Rhizobial factors required for stem nodule maturation and maintenance in Sesbania rostrata-Azorhizobium caulinodans ORS571 symbiosis.</title>
        <authorList>
            <person name="Suzuki S."/>
            <person name="Aono T."/>
            <person name="Lee KB."/>
            <person name="Suzuki T."/>
            <person name="Liu CT."/>
            <person name="Miwa H."/>
            <person name="Wakao S."/>
            <person name="Iki T."/>
            <person name="Oyaizu H."/>
        </authorList>
    </citation>
    <scope>NUCLEOTIDE SEQUENCE [LARGE SCALE GENOMIC DNA]</scope>
    <source>
        <strain evidence="3">ATCC 43989 / DSM 5975 / JCM 20966 / LMG 6465 / NBRC 14845 / NCIMB 13405 / ORS 571</strain>
    </source>
</reference>
<sequence length="313" mass="34339">MSLYPIPSNPVPEGAVTGVFTTADGRSLRFARWRPEGAQGTVALFPGRAEFIEKYFEVVRELLERRFAVAIFDWRGQGGSQRLLRNPRKGHVRRFSDYQLDLDAFGRQVLLPDCPAPHYALAHSMGGTILLQAVLDGRRWFDRVVLSAPMLDIAMVPYPRATHATARFLRGLGLGRAFVPGGGSAIVTNQPFEGNLVTSDPERYARAAAVTAKTPDLGLGSPTIGWLAGAYDAMEMLRQPEALREIRQPLLVVAAGAERIVSNAAIEHVASRLIAGAYVTVPAARHEILMERDIFRAQFWAAFDAFIPGSSPF</sequence>
<dbReference type="Gene3D" id="3.40.50.1820">
    <property type="entry name" value="alpha/beta hydrolase"/>
    <property type="match status" value="1"/>
</dbReference>
<dbReference type="KEGG" id="azc:AZC_4267"/>
<feature type="domain" description="Serine aminopeptidase S33" evidence="1">
    <location>
        <begin position="38"/>
        <end position="293"/>
    </location>
</feature>
<gene>
    <name evidence="2" type="ordered locus">AZC_4267</name>
</gene>
<dbReference type="PANTHER" id="PTHR11614">
    <property type="entry name" value="PHOSPHOLIPASE-RELATED"/>
    <property type="match status" value="1"/>
</dbReference>
<keyword evidence="3" id="KW-1185">Reference proteome</keyword>
<evidence type="ECO:0000313" key="2">
    <source>
        <dbReference type="EMBL" id="BAF90265.1"/>
    </source>
</evidence>
<organism evidence="2 3">
    <name type="scientific">Azorhizobium caulinodans (strain ATCC 43989 / DSM 5975 / JCM 20966 / LMG 6465 / NBRC 14845 / NCIMB 13405 / ORS 571)</name>
    <dbReference type="NCBI Taxonomy" id="438753"/>
    <lineage>
        <taxon>Bacteria</taxon>
        <taxon>Pseudomonadati</taxon>
        <taxon>Pseudomonadota</taxon>
        <taxon>Alphaproteobacteria</taxon>
        <taxon>Hyphomicrobiales</taxon>
        <taxon>Xanthobacteraceae</taxon>
        <taxon>Azorhizobium</taxon>
    </lineage>
</organism>
<dbReference type="AlphaFoldDB" id="A8HT87"/>
<dbReference type="EMBL" id="AP009384">
    <property type="protein sequence ID" value="BAF90265.1"/>
    <property type="molecule type" value="Genomic_DNA"/>
</dbReference>
<evidence type="ECO:0000313" key="3">
    <source>
        <dbReference type="Proteomes" id="UP000000270"/>
    </source>
</evidence>
<proteinExistence type="predicted"/>
<dbReference type="STRING" id="438753.AZC_4267"/>
<dbReference type="InterPro" id="IPR051044">
    <property type="entry name" value="MAG_DAG_Lipase"/>
</dbReference>
<accession>A8HT87</accession>
<dbReference type="eggNOG" id="COG2267">
    <property type="taxonomic scope" value="Bacteria"/>
</dbReference>
<reference evidence="3" key="2">
    <citation type="submission" date="2007-04" db="EMBL/GenBank/DDBJ databases">
        <title>Complete genome sequence of the nitrogen-fixing bacterium Azorhizobium caulinodans ORS571.</title>
        <authorList>
            <person name="Lee K.B."/>
            <person name="Backer P.D."/>
            <person name="Aono T."/>
            <person name="Liu C.T."/>
            <person name="Suzuki S."/>
            <person name="Suzuki T."/>
            <person name="Kaneko T."/>
            <person name="Yamada M."/>
            <person name="Tabata S."/>
            <person name="Kupfer D.M."/>
            <person name="Najar F.Z."/>
            <person name="Wiley G.B."/>
            <person name="Roe B."/>
            <person name="Binnewies T."/>
            <person name="Ussery D."/>
            <person name="Vereecke D."/>
            <person name="Gevers D."/>
            <person name="Holsters M."/>
            <person name="Oyaizu H."/>
        </authorList>
    </citation>
    <scope>NUCLEOTIDE SEQUENCE [LARGE SCALE GENOMIC DNA]</scope>
    <source>
        <strain evidence="3">ATCC 43989 / DSM 5975 / JCM 20966 / LMG 6465 / NBRC 14845 / NCIMB 13405 / ORS 571</strain>
    </source>
</reference>
<protein>
    <submittedName>
        <fullName evidence="2">Putative lysophospholipase L2</fullName>
    </submittedName>
</protein>
<evidence type="ECO:0000259" key="1">
    <source>
        <dbReference type="Pfam" id="PF12146"/>
    </source>
</evidence>
<reference evidence="2 3" key="6">
    <citation type="journal article" date="2011" name="Appl. Environ. Microbiol.">
        <title>Involvement of the azorhizobial chromosome partition gene (parA) in the onset of bacteroid differentiation during Sesbania rostrata stem nodule development.</title>
        <authorList>
            <person name="Liu CT."/>
            <person name="Lee KB."/>
            <person name="Wang YS."/>
            <person name="Peng MH."/>
            <person name="Lee KT."/>
            <person name="Suzuki S."/>
            <person name="Suzuki T."/>
            <person name="Oyaizu H."/>
        </authorList>
    </citation>
    <scope>NUCLEOTIDE SEQUENCE [LARGE SCALE GENOMIC DNA]</scope>
    <source>
        <strain evidence="3">ATCC 43989 / DSM 5975 / JCM 20966 / LMG 6465 / NBRC 14845 / NCIMB 13405 / ORS 571</strain>
    </source>
</reference>
<dbReference type="SUPFAM" id="SSF53474">
    <property type="entry name" value="alpha/beta-Hydrolases"/>
    <property type="match status" value="1"/>
</dbReference>
<dbReference type="ESTHER" id="azoc5-a8ht87">
    <property type="family name" value="Monoglyceridelipase_lysophospholip"/>
</dbReference>
<dbReference type="Pfam" id="PF12146">
    <property type="entry name" value="Hydrolase_4"/>
    <property type="match status" value="1"/>
</dbReference>
<reference evidence="2 3" key="3">
    <citation type="journal article" date="2008" name="BMC Genomics">
        <title>The genome of the versatile nitrogen fixer Azorhizobium caulinodans ORS571.</title>
        <authorList>
            <person name="Lee KB."/>
            <person name="Backer P.D."/>
            <person name="Aono T."/>
            <person name="Liu CT."/>
            <person name="Suzuki S."/>
            <person name="Suzuki T."/>
            <person name="Kaneko T."/>
            <person name="Yamada M."/>
            <person name="Tabata S."/>
            <person name="Kupfer D.M."/>
            <person name="Najar F.Z."/>
            <person name="Wiley G.B."/>
            <person name="Roe B."/>
            <person name="Binnewies T.T."/>
            <person name="Ussery D.W."/>
            <person name="D'Haeze W."/>
            <person name="Herder J.D."/>
            <person name="Gevers D."/>
            <person name="Vereecke D."/>
            <person name="Holsters M."/>
            <person name="Oyaizu H."/>
        </authorList>
    </citation>
    <scope>NUCLEOTIDE SEQUENCE [LARGE SCALE GENOMIC DNA]</scope>
    <source>
        <strain evidence="3">ATCC 43989 / DSM 5975 / JCM 20966 / LMG 6465 / NBRC 14845 / NCIMB 13405 / ORS 571</strain>
    </source>
</reference>
<dbReference type="Proteomes" id="UP000000270">
    <property type="component" value="Chromosome"/>
</dbReference>
<dbReference type="HOGENOM" id="CLU_026209_10_1_5"/>
<dbReference type="InterPro" id="IPR022742">
    <property type="entry name" value="Hydrolase_4"/>
</dbReference>
<reference evidence="2 3" key="5">
    <citation type="journal article" date="2010" name="Appl. Environ. Microbiol.">
        <title>phrR-like gene praR of Azorhizobium caulinodans ORS571 is essential for symbiosis with Sesbania rostrata and is involved in expression of reb genes.</title>
        <authorList>
            <person name="Akiba N."/>
            <person name="Aono T."/>
            <person name="Toyazaki H."/>
            <person name="Sato S."/>
            <person name="Oyaizu H."/>
        </authorList>
    </citation>
    <scope>NUCLEOTIDE SEQUENCE [LARGE SCALE GENOMIC DNA]</scope>
    <source>
        <strain evidence="3">ATCC 43989 / DSM 5975 / JCM 20966 / LMG 6465 / NBRC 14845 / NCIMB 13405 / ORS 571</strain>
    </source>
</reference>
<dbReference type="RefSeq" id="WP_012172787.1">
    <property type="nucleotide sequence ID" value="NC_009937.1"/>
</dbReference>
<reference evidence="2 3" key="4">
    <citation type="journal article" date="2009" name="Appl. Environ. Microbiol.">
        <title>Comparative genome-wide transcriptional profiling of Azorhizobium caulinodans ORS571 grown under free-living and symbiotic conditions.</title>
        <authorList>
            <person name="Tsukada S."/>
            <person name="Aono T."/>
            <person name="Akiba N."/>
            <person name="Lee KB."/>
            <person name="Liu CT."/>
            <person name="Toyazaki H."/>
            <person name="Oyaizu H."/>
        </authorList>
    </citation>
    <scope>NUCLEOTIDE SEQUENCE [LARGE SCALE GENOMIC DNA]</scope>
    <source>
        <strain evidence="3">ATCC 43989 / DSM 5975 / JCM 20966 / LMG 6465 / NBRC 14845 / NCIMB 13405 / ORS 571</strain>
    </source>
</reference>
<name>A8HT87_AZOC5</name>